<dbReference type="AlphaFoldDB" id="K3XR59"/>
<dbReference type="Gramene" id="KQL05383">
    <property type="protein sequence ID" value="KQL05383"/>
    <property type="gene ID" value="SETIT_004399mg"/>
</dbReference>
<accession>K3XR59</accession>
<dbReference type="eggNOG" id="ENOG502R45N">
    <property type="taxonomic scope" value="Eukaryota"/>
</dbReference>
<dbReference type="Gene3D" id="1.20.1280.50">
    <property type="match status" value="1"/>
</dbReference>
<dbReference type="SUPFAM" id="SSF81383">
    <property type="entry name" value="F-box domain"/>
    <property type="match status" value="1"/>
</dbReference>
<proteinExistence type="predicted"/>
<dbReference type="EMBL" id="AGNK02003106">
    <property type="status" value="NOT_ANNOTATED_CDS"/>
    <property type="molecule type" value="Genomic_DNA"/>
</dbReference>
<protein>
    <recommendedName>
        <fullName evidence="1">F-box domain-containing protein</fullName>
    </recommendedName>
</protein>
<reference evidence="2" key="2">
    <citation type="submission" date="2018-08" db="UniProtKB">
        <authorList>
            <consortium name="EnsemblPlants"/>
        </authorList>
    </citation>
    <scope>IDENTIFICATION</scope>
    <source>
        <strain evidence="2">Yugu1</strain>
    </source>
</reference>
<organism evidence="2 3">
    <name type="scientific">Setaria italica</name>
    <name type="common">Foxtail millet</name>
    <name type="synonym">Panicum italicum</name>
    <dbReference type="NCBI Taxonomy" id="4555"/>
    <lineage>
        <taxon>Eukaryota</taxon>
        <taxon>Viridiplantae</taxon>
        <taxon>Streptophyta</taxon>
        <taxon>Embryophyta</taxon>
        <taxon>Tracheophyta</taxon>
        <taxon>Spermatophyta</taxon>
        <taxon>Magnoliopsida</taxon>
        <taxon>Liliopsida</taxon>
        <taxon>Poales</taxon>
        <taxon>Poaceae</taxon>
        <taxon>PACMAD clade</taxon>
        <taxon>Panicoideae</taxon>
        <taxon>Panicodae</taxon>
        <taxon>Paniceae</taxon>
        <taxon>Cenchrinae</taxon>
        <taxon>Setaria</taxon>
    </lineage>
</organism>
<sequence length="407" mass="46853">MAAPPPPQALSMEELPEETQRLILRHIPCSVDHGRMSLVCRAWRNMIRRQRNQLRRLLPWLLLRAPFPVGSTRVACVLSGCRVHHFLNITPLEARCFGSHDGAWLLLDTRELRPHKALNIRTGNVCDLPRKLRRRTDPYVHRMVIHVAALSSSPEHTNYVGAAIVTSWRNPAPSVVAALPPRHRCVALWRKNWRWVFDFVPPGDGDVALDVEDVLYLYSGAFAFVTQGEHLRLCKPFRLQENMLTTKWETLRFRPRGRLHDQYVRARYLVVSREELLMVVRFTPHPNQPTSKFKVFRGIERNIADADANFPVDLYPFEWSELDTLGDQMLFVGHGCSRSYKADEYLQGGIYFLDDGKFYDDAVIFGNGNVNHYPCSDNGMWSEGGHVQRCFPRPDPLDQSAPVWLLP</sequence>
<dbReference type="InParanoid" id="K3XR59"/>
<dbReference type="InterPro" id="IPR001810">
    <property type="entry name" value="F-box_dom"/>
</dbReference>
<dbReference type="InterPro" id="IPR036047">
    <property type="entry name" value="F-box-like_dom_sf"/>
</dbReference>
<dbReference type="Pfam" id="PF03478">
    <property type="entry name" value="Beta-prop_KIB1-4"/>
    <property type="match status" value="1"/>
</dbReference>
<dbReference type="OMA" id="VHRMVIH"/>
<reference evidence="3" key="1">
    <citation type="journal article" date="2012" name="Nat. Biotechnol.">
        <title>Reference genome sequence of the model plant Setaria.</title>
        <authorList>
            <person name="Bennetzen J.L."/>
            <person name="Schmutz J."/>
            <person name="Wang H."/>
            <person name="Percifield R."/>
            <person name="Hawkins J."/>
            <person name="Pontaroli A.C."/>
            <person name="Estep M."/>
            <person name="Feng L."/>
            <person name="Vaughn J.N."/>
            <person name="Grimwood J."/>
            <person name="Jenkins J."/>
            <person name="Barry K."/>
            <person name="Lindquist E."/>
            <person name="Hellsten U."/>
            <person name="Deshpande S."/>
            <person name="Wang X."/>
            <person name="Wu X."/>
            <person name="Mitros T."/>
            <person name="Triplett J."/>
            <person name="Yang X."/>
            <person name="Ye C.Y."/>
            <person name="Mauro-Herrera M."/>
            <person name="Wang L."/>
            <person name="Li P."/>
            <person name="Sharma M."/>
            <person name="Sharma R."/>
            <person name="Ronald P.C."/>
            <person name="Panaud O."/>
            <person name="Kellogg E.A."/>
            <person name="Brutnell T.P."/>
            <person name="Doust A.N."/>
            <person name="Tuskan G.A."/>
            <person name="Rokhsar D."/>
            <person name="Devos K.M."/>
        </authorList>
    </citation>
    <scope>NUCLEOTIDE SEQUENCE [LARGE SCALE GENOMIC DNA]</scope>
    <source>
        <strain evidence="3">cv. Yugu1</strain>
    </source>
</reference>
<dbReference type="PANTHER" id="PTHR33110">
    <property type="entry name" value="F-BOX/KELCH-REPEAT PROTEIN-RELATED"/>
    <property type="match status" value="1"/>
</dbReference>
<dbReference type="InterPro" id="IPR005174">
    <property type="entry name" value="KIB1-4_b-propeller"/>
</dbReference>
<dbReference type="Pfam" id="PF00646">
    <property type="entry name" value="F-box"/>
    <property type="match status" value="1"/>
</dbReference>
<dbReference type="HOGENOM" id="CLU_019286_5_1_1"/>
<dbReference type="PROSITE" id="PS50181">
    <property type="entry name" value="FBOX"/>
    <property type="match status" value="1"/>
</dbReference>
<dbReference type="PANTHER" id="PTHR33110:SF125">
    <property type="entry name" value="OS05G0570350 PROTEIN"/>
    <property type="match status" value="1"/>
</dbReference>
<dbReference type="EnsemblPlants" id="KQL05383">
    <property type="protein sequence ID" value="KQL05383"/>
    <property type="gene ID" value="SETIT_004399mg"/>
</dbReference>
<evidence type="ECO:0000313" key="3">
    <source>
        <dbReference type="Proteomes" id="UP000004995"/>
    </source>
</evidence>
<gene>
    <name evidence="2" type="primary">LOC101772057</name>
</gene>
<evidence type="ECO:0000313" key="2">
    <source>
        <dbReference type="EnsemblPlants" id="KQL05383"/>
    </source>
</evidence>
<evidence type="ECO:0000259" key="1">
    <source>
        <dbReference type="PROSITE" id="PS50181"/>
    </source>
</evidence>
<keyword evidence="3" id="KW-1185">Reference proteome</keyword>
<dbReference type="Proteomes" id="UP000004995">
    <property type="component" value="Unassembled WGS sequence"/>
</dbReference>
<name>K3XR59_SETIT</name>
<feature type="domain" description="F-box" evidence="1">
    <location>
        <begin position="9"/>
        <end position="57"/>
    </location>
</feature>
<dbReference type="SMART" id="SM00256">
    <property type="entry name" value="FBOX"/>
    <property type="match status" value="1"/>
</dbReference>